<protein>
    <submittedName>
        <fullName evidence="3">Uncharacterized protein</fullName>
    </submittedName>
</protein>
<dbReference type="PANTHER" id="PTHR33365">
    <property type="entry name" value="YALI0B05434P"/>
    <property type="match status" value="1"/>
</dbReference>
<comment type="similarity">
    <text evidence="1">Belongs to the ustYa family.</text>
</comment>
<sequence>MAPLEDERFLSTDEKRERVSEGDLSNHAIELRSRRVLIHLVIHLLLVIISTTISLIIIEATTAQCGNTNQVFAELSVKYKPQFHTKFNESPFAGPPSLETDVAWHDLMGNMSIRITKIELEMHPQTSVQLPGGGYLACLSVFHELQLRENAPPVELQGTLSPQHDGS</sequence>
<dbReference type="Proteomes" id="UP001590950">
    <property type="component" value="Unassembled WGS sequence"/>
</dbReference>
<organism evidence="3 4">
    <name type="scientific">Stereocaulon virgatum</name>
    <dbReference type="NCBI Taxonomy" id="373712"/>
    <lineage>
        <taxon>Eukaryota</taxon>
        <taxon>Fungi</taxon>
        <taxon>Dikarya</taxon>
        <taxon>Ascomycota</taxon>
        <taxon>Pezizomycotina</taxon>
        <taxon>Lecanoromycetes</taxon>
        <taxon>OSLEUM clade</taxon>
        <taxon>Lecanoromycetidae</taxon>
        <taxon>Lecanorales</taxon>
        <taxon>Lecanorineae</taxon>
        <taxon>Stereocaulaceae</taxon>
        <taxon>Stereocaulon</taxon>
    </lineage>
</organism>
<dbReference type="PANTHER" id="PTHR33365:SF12">
    <property type="entry name" value="TAT PATHWAY SIGNAL SEQUENCE"/>
    <property type="match status" value="1"/>
</dbReference>
<keyword evidence="4" id="KW-1185">Reference proteome</keyword>
<comment type="caution">
    <text evidence="3">The sequence shown here is derived from an EMBL/GenBank/DDBJ whole genome shotgun (WGS) entry which is preliminary data.</text>
</comment>
<dbReference type="Pfam" id="PF11807">
    <property type="entry name" value="UstYa"/>
    <property type="match status" value="1"/>
</dbReference>
<keyword evidence="2" id="KW-1133">Transmembrane helix</keyword>
<keyword evidence="2" id="KW-0812">Transmembrane</keyword>
<reference evidence="3 4" key="1">
    <citation type="submission" date="2024-09" db="EMBL/GenBank/DDBJ databases">
        <title>Rethinking Asexuality: The Enigmatic Case of Functional Sexual Genes in Lepraria (Stereocaulaceae).</title>
        <authorList>
            <person name="Doellman M."/>
            <person name="Sun Y."/>
            <person name="Barcenas-Pena A."/>
            <person name="Lumbsch H.T."/>
            <person name="Grewe F."/>
        </authorList>
    </citation>
    <scope>NUCLEOTIDE SEQUENCE [LARGE SCALE GENOMIC DNA]</scope>
    <source>
        <strain evidence="3 4">Mercado 3170</strain>
    </source>
</reference>
<evidence type="ECO:0000313" key="4">
    <source>
        <dbReference type="Proteomes" id="UP001590950"/>
    </source>
</evidence>
<feature type="transmembrane region" description="Helical" evidence="2">
    <location>
        <begin position="36"/>
        <end position="58"/>
    </location>
</feature>
<evidence type="ECO:0000256" key="2">
    <source>
        <dbReference type="SAM" id="Phobius"/>
    </source>
</evidence>
<dbReference type="EMBL" id="JBEFKJ010000046">
    <property type="protein sequence ID" value="KAL2036958.1"/>
    <property type="molecule type" value="Genomic_DNA"/>
</dbReference>
<proteinExistence type="inferred from homology"/>
<dbReference type="InterPro" id="IPR021765">
    <property type="entry name" value="UstYa-like"/>
</dbReference>
<gene>
    <name evidence="3" type="ORF">N7G274_010243</name>
</gene>
<evidence type="ECO:0000313" key="3">
    <source>
        <dbReference type="EMBL" id="KAL2036958.1"/>
    </source>
</evidence>
<name>A0ABR3ZUM4_9LECA</name>
<accession>A0ABR3ZUM4</accession>
<keyword evidence="2" id="KW-0472">Membrane</keyword>
<evidence type="ECO:0000256" key="1">
    <source>
        <dbReference type="ARBA" id="ARBA00035112"/>
    </source>
</evidence>